<keyword evidence="3" id="KW-1185">Reference proteome</keyword>
<dbReference type="Proteomes" id="UP001311799">
    <property type="component" value="Unassembled WGS sequence"/>
</dbReference>
<dbReference type="EMBL" id="JAWDEY010000013">
    <property type="protein sequence ID" value="KAK6589255.1"/>
    <property type="molecule type" value="Genomic_DNA"/>
</dbReference>
<evidence type="ECO:0000313" key="2">
    <source>
        <dbReference type="EMBL" id="KAK6589255.1"/>
    </source>
</evidence>
<feature type="compositionally biased region" description="Polar residues" evidence="1">
    <location>
        <begin position="377"/>
        <end position="388"/>
    </location>
</feature>
<name>A0AAV9XYH5_9CRYT</name>
<sequence length="508" mass="59231">MRPEKRKIINNTKLIMSILSYLELTDLVKMRGINSTCKIISDYYIKMNINRDKIKYKSAKSYNSSDTNNTEDNTMNRINDYYTSAITNNDNNNTSVIRMKFLQLWNIYSNKNNIDKIDYSDNKLVDIIKVIFYLMLNIKDNNDDNLIFNHFNFSPELYKIFDSVQNEFTNIGNINGNVENRDNYHKYNYIQEFFRNETVWKCIAILSGYNLSNAELVNNENGNIIDYYLWPEKISEPIQCVISGNIADFILFKLSNISNVSKSIQKQIYFLMNKNKSAELNFYNNNGVIVNKVNINVPNNDHIFSNVEFNKEFLDISCSDTSRKSSFPKNNPYSFSEYSSVNDEMCCNLIIWILNIIKVQKQLSFIKKTTFDPNGKCNSFSSPSQKRPLSSVPFEDKNQKCKPIKSANYIHSSYNSNNNPKSQNGYANSRCYCCNYKTENREDIIKSGNTSDLHVYERRIYQSCDNNSSGSYDEYKQLPETVSKLYNVVKTQESLLSDLKYILNTIKR</sequence>
<protein>
    <recommendedName>
        <fullName evidence="4">F-box domain-containing protein</fullName>
    </recommendedName>
</protein>
<feature type="region of interest" description="Disordered" evidence="1">
    <location>
        <begin position="377"/>
        <end position="396"/>
    </location>
</feature>
<evidence type="ECO:0008006" key="4">
    <source>
        <dbReference type="Google" id="ProtNLM"/>
    </source>
</evidence>
<comment type="caution">
    <text evidence="2">The sequence shown here is derived from an EMBL/GenBank/DDBJ whole genome shotgun (WGS) entry which is preliminary data.</text>
</comment>
<reference evidence="2 3" key="1">
    <citation type="submission" date="2023-10" db="EMBL/GenBank/DDBJ databases">
        <title>Comparative genomics analysis reveals potential genetic determinants of host preference in Cryptosporidium xiaoi.</title>
        <authorList>
            <person name="Xiao L."/>
            <person name="Li J."/>
        </authorList>
    </citation>
    <scope>NUCLEOTIDE SEQUENCE [LARGE SCALE GENOMIC DNA]</scope>
    <source>
        <strain evidence="2 3">52996</strain>
    </source>
</reference>
<proteinExistence type="predicted"/>
<evidence type="ECO:0000313" key="3">
    <source>
        <dbReference type="Proteomes" id="UP001311799"/>
    </source>
</evidence>
<evidence type="ECO:0000256" key="1">
    <source>
        <dbReference type="SAM" id="MobiDB-lite"/>
    </source>
</evidence>
<gene>
    <name evidence="2" type="ORF">RS030_213314</name>
</gene>
<accession>A0AAV9XYH5</accession>
<organism evidence="2 3">
    <name type="scientific">Cryptosporidium xiaoi</name>
    <dbReference type="NCBI Taxonomy" id="659607"/>
    <lineage>
        <taxon>Eukaryota</taxon>
        <taxon>Sar</taxon>
        <taxon>Alveolata</taxon>
        <taxon>Apicomplexa</taxon>
        <taxon>Conoidasida</taxon>
        <taxon>Coccidia</taxon>
        <taxon>Eucoccidiorida</taxon>
        <taxon>Eimeriorina</taxon>
        <taxon>Cryptosporidiidae</taxon>
        <taxon>Cryptosporidium</taxon>
    </lineage>
</organism>
<dbReference type="AlphaFoldDB" id="A0AAV9XYH5"/>